<feature type="compositionally biased region" description="Basic and acidic residues" evidence="9">
    <location>
        <begin position="1520"/>
        <end position="1535"/>
    </location>
</feature>
<dbReference type="Gene3D" id="1.10.510.10">
    <property type="entry name" value="Transferase(Phosphotransferase) domain 1"/>
    <property type="match status" value="2"/>
</dbReference>
<keyword evidence="2" id="KW-0723">Serine/threonine-protein kinase</keyword>
<evidence type="ECO:0000259" key="11">
    <source>
        <dbReference type="PROSITE" id="PS51285"/>
    </source>
</evidence>
<dbReference type="EMBL" id="LN714483">
    <property type="protein sequence ID" value="CEL67687.1"/>
    <property type="molecule type" value="Genomic_DNA"/>
</dbReference>
<feature type="region of interest" description="Disordered" evidence="9">
    <location>
        <begin position="187"/>
        <end position="221"/>
    </location>
</feature>
<keyword evidence="5 12" id="KW-0418">Kinase</keyword>
<dbReference type="GO" id="GO:0004691">
    <property type="term" value="F:cAMP-dependent protein kinase activity"/>
    <property type="evidence" value="ECO:0007669"/>
    <property type="project" value="TreeGrafter"/>
</dbReference>
<feature type="region of interest" description="Disordered" evidence="9">
    <location>
        <begin position="93"/>
        <end position="113"/>
    </location>
</feature>
<proteinExistence type="predicted"/>
<dbReference type="PROSITE" id="PS00108">
    <property type="entry name" value="PROTEIN_KINASE_ST"/>
    <property type="match status" value="1"/>
</dbReference>
<keyword evidence="3" id="KW-0808">Transferase</keyword>
<feature type="compositionally biased region" description="Basic and acidic residues" evidence="9">
    <location>
        <begin position="1766"/>
        <end position="1777"/>
    </location>
</feature>
<feature type="region of interest" description="Disordered" evidence="9">
    <location>
        <begin position="836"/>
        <end position="868"/>
    </location>
</feature>
<protein>
    <recommendedName>
        <fullName evidence="1">non-specific serine/threonine protein kinase</fullName>
        <ecNumber evidence="1">2.7.11.1</ecNumber>
    </recommendedName>
</protein>
<feature type="compositionally biased region" description="Polar residues" evidence="9">
    <location>
        <begin position="94"/>
        <end position="113"/>
    </location>
</feature>
<feature type="compositionally biased region" description="Low complexity" evidence="9">
    <location>
        <begin position="305"/>
        <end position="325"/>
    </location>
</feature>
<feature type="region of interest" description="Disordered" evidence="9">
    <location>
        <begin position="1045"/>
        <end position="1102"/>
    </location>
</feature>
<feature type="region of interest" description="Disordered" evidence="9">
    <location>
        <begin position="1654"/>
        <end position="1804"/>
    </location>
</feature>
<feature type="compositionally biased region" description="Basic and acidic residues" evidence="9">
    <location>
        <begin position="1608"/>
        <end position="1620"/>
    </location>
</feature>
<evidence type="ECO:0000256" key="1">
    <source>
        <dbReference type="ARBA" id="ARBA00012513"/>
    </source>
</evidence>
<feature type="compositionally biased region" description="Polar residues" evidence="9">
    <location>
        <begin position="1738"/>
        <end position="1747"/>
    </location>
</feature>
<feature type="domain" description="AGC-kinase C-terminal" evidence="11">
    <location>
        <begin position="2346"/>
        <end position="2400"/>
    </location>
</feature>
<accession>A0A0F7UHD3</accession>
<feature type="region of interest" description="Disordered" evidence="9">
    <location>
        <begin position="1453"/>
        <end position="1545"/>
    </location>
</feature>
<evidence type="ECO:0000256" key="2">
    <source>
        <dbReference type="ARBA" id="ARBA00022527"/>
    </source>
</evidence>
<dbReference type="Pfam" id="PF00069">
    <property type="entry name" value="Pkinase"/>
    <property type="match status" value="2"/>
</dbReference>
<dbReference type="GO" id="GO:0005952">
    <property type="term" value="C:cAMP-dependent protein kinase complex"/>
    <property type="evidence" value="ECO:0007669"/>
    <property type="project" value="TreeGrafter"/>
</dbReference>
<dbReference type="InterPro" id="IPR000961">
    <property type="entry name" value="AGC-kinase_C"/>
</dbReference>
<feature type="compositionally biased region" description="Basic and acidic residues" evidence="9">
    <location>
        <begin position="489"/>
        <end position="499"/>
    </location>
</feature>
<comment type="catalytic activity">
    <reaction evidence="7">
        <text>L-threonyl-[protein] + ATP = O-phospho-L-threonyl-[protein] + ADP + H(+)</text>
        <dbReference type="Rhea" id="RHEA:46608"/>
        <dbReference type="Rhea" id="RHEA-COMP:11060"/>
        <dbReference type="Rhea" id="RHEA-COMP:11605"/>
        <dbReference type="ChEBI" id="CHEBI:15378"/>
        <dbReference type="ChEBI" id="CHEBI:30013"/>
        <dbReference type="ChEBI" id="CHEBI:30616"/>
        <dbReference type="ChEBI" id="CHEBI:61977"/>
        <dbReference type="ChEBI" id="CHEBI:456216"/>
        <dbReference type="EC" id="2.7.11.1"/>
    </reaction>
</comment>
<feature type="compositionally biased region" description="Basic and acidic residues" evidence="9">
    <location>
        <begin position="2178"/>
        <end position="2201"/>
    </location>
</feature>
<feature type="compositionally biased region" description="Basic and acidic residues" evidence="9">
    <location>
        <begin position="1470"/>
        <end position="1480"/>
    </location>
</feature>
<feature type="region of interest" description="Disordered" evidence="9">
    <location>
        <begin position="1117"/>
        <end position="1140"/>
    </location>
</feature>
<dbReference type="SMART" id="SM00220">
    <property type="entry name" value="S_TKc"/>
    <property type="match status" value="1"/>
</dbReference>
<feature type="region of interest" description="Disordered" evidence="9">
    <location>
        <begin position="2040"/>
        <end position="2206"/>
    </location>
</feature>
<dbReference type="InterPro" id="IPR000719">
    <property type="entry name" value="Prot_kinase_dom"/>
</dbReference>
<name>A0A0F7UHD3_NEOCL</name>
<evidence type="ECO:0000256" key="7">
    <source>
        <dbReference type="ARBA" id="ARBA00047899"/>
    </source>
</evidence>
<feature type="compositionally biased region" description="Basic and acidic residues" evidence="9">
    <location>
        <begin position="397"/>
        <end position="423"/>
    </location>
</feature>
<organism evidence="12">
    <name type="scientific">Neospora caninum (strain Liverpool)</name>
    <dbReference type="NCBI Taxonomy" id="572307"/>
    <lineage>
        <taxon>Eukaryota</taxon>
        <taxon>Sar</taxon>
        <taxon>Alveolata</taxon>
        <taxon>Apicomplexa</taxon>
        <taxon>Conoidasida</taxon>
        <taxon>Coccidia</taxon>
        <taxon>Eucoccidiorida</taxon>
        <taxon>Eimeriorina</taxon>
        <taxon>Sarcocystidae</taxon>
        <taxon>Neospora</taxon>
    </lineage>
</organism>
<feature type="domain" description="Protein kinase" evidence="10">
    <location>
        <begin position="2020"/>
        <end position="2343"/>
    </location>
</feature>
<dbReference type="SUPFAM" id="SSF56112">
    <property type="entry name" value="Protein kinase-like (PK-like)"/>
    <property type="match status" value="2"/>
</dbReference>
<feature type="region of interest" description="Disordered" evidence="9">
    <location>
        <begin position="287"/>
        <end position="330"/>
    </location>
</feature>
<keyword evidence="6" id="KW-0067">ATP-binding</keyword>
<evidence type="ECO:0000256" key="5">
    <source>
        <dbReference type="ARBA" id="ARBA00022777"/>
    </source>
</evidence>
<feature type="region of interest" description="Disordered" evidence="9">
    <location>
        <begin position="1386"/>
        <end position="1413"/>
    </location>
</feature>
<evidence type="ECO:0000259" key="10">
    <source>
        <dbReference type="PROSITE" id="PS50011"/>
    </source>
</evidence>
<dbReference type="PANTHER" id="PTHR24353:SF37">
    <property type="entry name" value="CAMP-DEPENDENT PROTEIN KINASE CATALYTIC SUBUNIT PRKX"/>
    <property type="match status" value="1"/>
</dbReference>
<feature type="compositionally biased region" description="Basic and acidic residues" evidence="9">
    <location>
        <begin position="452"/>
        <end position="468"/>
    </location>
</feature>
<evidence type="ECO:0000256" key="6">
    <source>
        <dbReference type="ARBA" id="ARBA00022840"/>
    </source>
</evidence>
<dbReference type="PANTHER" id="PTHR24353">
    <property type="entry name" value="CYCLIC NUCLEOTIDE-DEPENDENT PROTEIN KINASE"/>
    <property type="match status" value="1"/>
</dbReference>
<feature type="compositionally biased region" description="Basic and acidic residues" evidence="9">
    <location>
        <begin position="2161"/>
        <end position="2171"/>
    </location>
</feature>
<dbReference type="SMART" id="SM00133">
    <property type="entry name" value="S_TK_X"/>
    <property type="match status" value="1"/>
</dbReference>
<comment type="catalytic activity">
    <reaction evidence="8">
        <text>L-seryl-[protein] + ATP = O-phospho-L-seryl-[protein] + ADP + H(+)</text>
        <dbReference type="Rhea" id="RHEA:17989"/>
        <dbReference type="Rhea" id="RHEA-COMP:9863"/>
        <dbReference type="Rhea" id="RHEA-COMP:11604"/>
        <dbReference type="ChEBI" id="CHEBI:15378"/>
        <dbReference type="ChEBI" id="CHEBI:29999"/>
        <dbReference type="ChEBI" id="CHEBI:30616"/>
        <dbReference type="ChEBI" id="CHEBI:83421"/>
        <dbReference type="ChEBI" id="CHEBI:456216"/>
        <dbReference type="EC" id="2.7.11.1"/>
    </reaction>
</comment>
<dbReference type="PROSITE" id="PS51285">
    <property type="entry name" value="AGC_KINASE_CTER"/>
    <property type="match status" value="1"/>
</dbReference>
<feature type="region of interest" description="Disordered" evidence="9">
    <location>
        <begin position="659"/>
        <end position="679"/>
    </location>
</feature>
<feature type="region of interest" description="Disordered" evidence="9">
    <location>
        <begin position="446"/>
        <end position="521"/>
    </location>
</feature>
<feature type="compositionally biased region" description="Polar residues" evidence="9">
    <location>
        <begin position="2053"/>
        <end position="2083"/>
    </location>
</feature>
<feature type="region of interest" description="Disordered" evidence="9">
    <location>
        <begin position="368"/>
        <end position="423"/>
    </location>
</feature>
<feature type="compositionally biased region" description="Polar residues" evidence="9">
    <location>
        <begin position="847"/>
        <end position="857"/>
    </location>
</feature>
<dbReference type="InterPro" id="IPR011009">
    <property type="entry name" value="Kinase-like_dom_sf"/>
</dbReference>
<feature type="compositionally biased region" description="Polar residues" evidence="9">
    <location>
        <begin position="201"/>
        <end position="210"/>
    </location>
</feature>
<evidence type="ECO:0000256" key="4">
    <source>
        <dbReference type="ARBA" id="ARBA00022741"/>
    </source>
</evidence>
<dbReference type="FunFam" id="1.10.510.10:FF:000294">
    <property type="entry name" value="Serine/threonine-protein kinase OXI1"/>
    <property type="match status" value="1"/>
</dbReference>
<dbReference type="GO" id="GO:0005524">
    <property type="term" value="F:ATP binding"/>
    <property type="evidence" value="ECO:0007669"/>
    <property type="project" value="UniProtKB-KW"/>
</dbReference>
<dbReference type="EC" id="2.7.11.1" evidence="1"/>
<feature type="region of interest" description="Disordered" evidence="9">
    <location>
        <begin position="1335"/>
        <end position="1355"/>
    </location>
</feature>
<evidence type="ECO:0000256" key="3">
    <source>
        <dbReference type="ARBA" id="ARBA00022679"/>
    </source>
</evidence>
<feature type="region of interest" description="Disordered" evidence="9">
    <location>
        <begin position="1589"/>
        <end position="1633"/>
    </location>
</feature>
<dbReference type="InterPro" id="IPR008271">
    <property type="entry name" value="Ser/Thr_kinase_AS"/>
</dbReference>
<evidence type="ECO:0000256" key="9">
    <source>
        <dbReference type="SAM" id="MobiDB-lite"/>
    </source>
</evidence>
<feature type="domain" description="Protein kinase" evidence="10">
    <location>
        <begin position="864"/>
        <end position="1135"/>
    </location>
</feature>
<gene>
    <name evidence="12" type="ORF">BN1204_034780</name>
</gene>
<reference evidence="12" key="1">
    <citation type="journal article" date="2015" name="PLoS ONE">
        <title>Comprehensive Evaluation of Toxoplasma gondii VEG and Neospora caninum LIV Genomes with Tachyzoite Stage Transcriptome and Proteome Defines Novel Transcript Features.</title>
        <authorList>
            <person name="Ramaprasad A."/>
            <person name="Mourier T."/>
            <person name="Naeem R."/>
            <person name="Malas T.B."/>
            <person name="Moussa E."/>
            <person name="Panigrahi A."/>
            <person name="Vermont S.J."/>
            <person name="Otto T.D."/>
            <person name="Wastling J."/>
            <person name="Pain A."/>
        </authorList>
    </citation>
    <scope>NUCLEOTIDE SEQUENCE</scope>
    <source>
        <strain evidence="12">Liverpool</strain>
    </source>
</reference>
<feature type="compositionally biased region" description="Basic and acidic residues" evidence="9">
    <location>
        <begin position="1699"/>
        <end position="1714"/>
    </location>
</feature>
<keyword evidence="4" id="KW-0547">Nucleotide-binding</keyword>
<evidence type="ECO:0000256" key="8">
    <source>
        <dbReference type="ARBA" id="ARBA00048679"/>
    </source>
</evidence>
<dbReference type="Gene3D" id="3.30.200.20">
    <property type="entry name" value="Phosphorylase Kinase, domain 1"/>
    <property type="match status" value="2"/>
</dbReference>
<dbReference type="PROSITE" id="PS50011">
    <property type="entry name" value="PROTEIN_KINASE_DOM"/>
    <property type="match status" value="2"/>
</dbReference>
<feature type="compositionally biased region" description="Basic and acidic residues" evidence="9">
    <location>
        <begin position="2123"/>
        <end position="2138"/>
    </location>
</feature>
<evidence type="ECO:0000313" key="12">
    <source>
        <dbReference type="EMBL" id="CEL67687.1"/>
    </source>
</evidence>
<sequence length="2400" mass="258417">MMPVLEGSLSESGACKRTSLLRPARPSWRQNSSHPCCRPVQLGTPKGKQVAGINDCPVLVSSEKHANISNEGQMRNNPQLCTHGSCLDVRAPGVTSSAETRGNRQSAHTAESQSVSFPQQLKLFCKKVSGRLGGGLLHKALVPTCPEHKTEKKTGFRRSLEVRGIRTAGEGSAKKCSTPLERSEPLKYGCSGRRNQERPDATNQSLSLESFQGDGGSPRELQMRHNEACSNTVSSTVSCDQNHPLRGLCFRMPYQQGRRQQEQIDLDCCGCAVPNRKALAAVSDAFGSRQKAGDMSSSDARKSTDSSCRGSASRSRSGSPNTSKSIGNLPEKSPNFFSCSDFGDVSVDLPAVLSSDNEDDASLQMHAFCPHRGSRNASRDLSTDYGTGGEQTKPRSRNSEDGETERKDVVARSDPYHAPTDRFTADDLYHSQCLLQRSVASEVATSANSLSAERESRNQPRGQLERAGDQAFVLPESEKVLPQGRSQSRGREHMARDTCRGSNLPGGREKVDSGEEDDTPLFSASKQNAFHSSQNSFSGSASLTRVDTATATVPSTPLQWKATLSSLSTLQSLHSLGSTTASRESSAVDHNCDLSITDLMSPRLLCTAPGSGSDDFQSCARLRAGLPSYQPMCEFPSGSKEGWDSNTSRDTLDVQLHPMAAPRSSRDTRCPVSLTSGDGTTPERKAFEILTKPIAVHGCNGLKGRLDAHLPHPGTLAPQARDEVLDAAGSHERMFAFDERKRREVSTSKQMAMQRPIRLRGCSEGESSVETVRQLFRSLRLTIRDFELRETVGKRTGTLGRVYLVRPRLARKPCPSRASQLRETNTWIDVASAADGAGSSAGRSPWARSNSESSVSTEGEVRGSENLEGYDDAFPGRIDRCFEVLTAFPMALKVMKKHQVLALGQEKHVIAERRILQQLRHPFIVNMICSFQDRRHIYLLMEFVNGGELFSLLRSEGTLAEDTARFYIAEIILALEYLHANVIVYRDLKPENILLDHRGHVKLVDFGFARSLDPLPPASRSTDVRFAKIEPASRERHHHCALRADAPSQMAARGLGSSFPRRHDDSYHTASTPEPSQEESKRPQVSFVSPHHVPSDDPTRTFSPFLAELPANLWSGTPHSGFSRDDAESRASPSIGGLGVPVQRQGCGILGHSPRKKPVGDDGEPAKGALRPHAPFIPLPGTEYGGAVANESARFAVRHSAGGDRAKGVKETRFEAKGERLFPGCCQAVKCATALAFIDTARNTAADTEKKCPHLPAAPAATSPFGAFALPAPEANPFESGLKPPDLARVCPSPDACASSASTGSLPGVSFDPRSLSVSPSSYAFASSPAGMASAHRAPRALGPPLSPTGGSHERYTPRFAKKLQNAPGCAHSAADNAHCCRQLTEPRARQRTSPRSSQRTEKESPLIGSNPQCGSICTEKELVSGNPSVGSFASRESCFSFFAMARPTGDHDAGHYGGGSSSGEPMSSEPEKETSEERGASCSPTAWFSCREKEPASPARRGSLLPPLHASSDGTPGQRGKDRFSDPGNGRRESFGFSRSSDFVDFEGPATRATSWSSIQLDPASARIPLTQTEDEDDSELVQLENMASRLRRESVPGQERALPPRSSKDARHVEDFRSDGAGSIPSGIPQREFLNVNTSRGKAVGEEAQALRTAIGDQSPSQVGLDDRRVSPERGASCTAETRCSSGPGLFARRTLPHAEEARWSGKPDARQSRHPVSAVATSSWPADRRVDGSPVQEQNEHSGTGSHGSCRVQDASATGQKDSSLRWDGGDSKTRLNAGVRGGPLGPASDASPAQGRPRGIPDLAAEERDAARELDGAYCNAQAFSLQPETAFYDGTAPSATRDPCGYASGVLPLCDGYSSPIEADSSLCHVPSGELGSLTSRGDLTTTAPLSAYGTTTQLSALSPSLHTTSAQHFPLSHTGGATPADAAATTNSVASAAGVSESAGALSLSAASPASERAGTSPADAGNSLLFSSSLALSPASFAECTDTRLPPLATTRRVARGGSRPEAEPGGELCRAKRRGVGTCESALRASLSPSAFPQEVRESAASASETAHFFSATSHRTAPSMSPASERTPNSRGGIYQDSGEGDSEDVLETPPGPAARSLFECGALRRRLREKRDPLGDRPRERSEILKGTGTQRTGGDDRGRGNAASCDGKRQQLRDTTTEDENGDGFHVEPENGRSKGREEGERRPLEHPPNILTKPQCFKRKSCPSTGRFREECRQIRCTPLEKANPERLRAFTLCGTPEYLPPEVLLVKGHDCKADCWALGILVYEMLVGQTPFYHENPQEMYENILRAPVPFSPCLSPMAMDLIERLLRKSASKRPSMKDLPYHLFFTSVKFDWTAAARGRLTPPFVPPVRSKMDTHMFDEYPESFGSEGPSPTAEEDIWFQEF</sequence>